<proteinExistence type="predicted"/>
<evidence type="ECO:0000313" key="2">
    <source>
        <dbReference type="Proteomes" id="UP000030764"/>
    </source>
</evidence>
<accession>A0A085LXU4</accession>
<gene>
    <name evidence="1" type="ORF">M513_09257</name>
</gene>
<name>A0A085LXU4_9BILA</name>
<protein>
    <submittedName>
        <fullName evidence="1">Uncharacterized protein</fullName>
    </submittedName>
</protein>
<sequence>MSGTRRCSKALAKNAFILQHNDYIGRLYIIAGKAPVRQQKQTRMEVNHPLDVSQLGRVRRRNTRDYQGEY</sequence>
<dbReference type="AlphaFoldDB" id="A0A085LXU4"/>
<dbReference type="EMBL" id="KL363263">
    <property type="protein sequence ID" value="KFD49790.1"/>
    <property type="molecule type" value="Genomic_DNA"/>
</dbReference>
<keyword evidence="2" id="KW-1185">Reference proteome</keyword>
<reference evidence="1 2" key="1">
    <citation type="journal article" date="2014" name="Nat. Genet.">
        <title>Genome and transcriptome of the porcine whipworm Trichuris suis.</title>
        <authorList>
            <person name="Jex A.R."/>
            <person name="Nejsum P."/>
            <person name="Schwarz E.M."/>
            <person name="Hu L."/>
            <person name="Young N.D."/>
            <person name="Hall R.S."/>
            <person name="Korhonen P.K."/>
            <person name="Liao S."/>
            <person name="Thamsborg S."/>
            <person name="Xia J."/>
            <person name="Xu P."/>
            <person name="Wang S."/>
            <person name="Scheerlinck J.P."/>
            <person name="Hofmann A."/>
            <person name="Sternberg P.W."/>
            <person name="Wang J."/>
            <person name="Gasser R.B."/>
        </authorList>
    </citation>
    <scope>NUCLEOTIDE SEQUENCE [LARGE SCALE GENOMIC DNA]</scope>
    <source>
        <strain evidence="1">DCEP-RM93M</strain>
    </source>
</reference>
<dbReference type="Proteomes" id="UP000030764">
    <property type="component" value="Unassembled WGS sequence"/>
</dbReference>
<evidence type="ECO:0000313" key="1">
    <source>
        <dbReference type="EMBL" id="KFD49790.1"/>
    </source>
</evidence>
<organism evidence="1 2">
    <name type="scientific">Trichuris suis</name>
    <name type="common">pig whipworm</name>
    <dbReference type="NCBI Taxonomy" id="68888"/>
    <lineage>
        <taxon>Eukaryota</taxon>
        <taxon>Metazoa</taxon>
        <taxon>Ecdysozoa</taxon>
        <taxon>Nematoda</taxon>
        <taxon>Enoplea</taxon>
        <taxon>Dorylaimia</taxon>
        <taxon>Trichinellida</taxon>
        <taxon>Trichuridae</taxon>
        <taxon>Trichuris</taxon>
    </lineage>
</organism>